<sequence length="62" mass="6551">MSRLFMLLFSIAFTTLAGIGIVVVLVMGRYDVASIVGAALAGGIAALPVTWLVARRLEEEAE</sequence>
<name>A0A368YS93_9RHOB</name>
<dbReference type="RefSeq" id="WP_114349655.1">
    <property type="nucleotide sequence ID" value="NZ_QPJL01000012.1"/>
</dbReference>
<evidence type="ECO:0000313" key="3">
    <source>
        <dbReference type="Proteomes" id="UP000253345"/>
    </source>
</evidence>
<evidence type="ECO:0000256" key="1">
    <source>
        <dbReference type="SAM" id="Phobius"/>
    </source>
</evidence>
<keyword evidence="1" id="KW-0812">Transmembrane</keyword>
<dbReference type="EMBL" id="QPJL01000012">
    <property type="protein sequence ID" value="RCW82448.1"/>
    <property type="molecule type" value="Genomic_DNA"/>
</dbReference>
<evidence type="ECO:0008006" key="4">
    <source>
        <dbReference type="Google" id="ProtNLM"/>
    </source>
</evidence>
<feature type="transmembrane region" description="Helical" evidence="1">
    <location>
        <begin position="32"/>
        <end position="54"/>
    </location>
</feature>
<keyword evidence="1" id="KW-0472">Membrane</keyword>
<dbReference type="OrthoDB" id="7510999at2"/>
<protein>
    <recommendedName>
        <fullName evidence="4">CTP synthetase</fullName>
    </recommendedName>
</protein>
<dbReference type="Proteomes" id="UP000253345">
    <property type="component" value="Unassembled WGS sequence"/>
</dbReference>
<reference evidence="2 3" key="1">
    <citation type="submission" date="2018-07" db="EMBL/GenBank/DDBJ databases">
        <title>Genomic Encyclopedia of Type Strains, Phase III (KMG-III): the genomes of soil and plant-associated and newly described type strains.</title>
        <authorList>
            <person name="Whitman W."/>
        </authorList>
    </citation>
    <scope>NUCLEOTIDE SEQUENCE [LARGE SCALE GENOMIC DNA]</scope>
    <source>
        <strain evidence="2 3">CECT 8525</strain>
    </source>
</reference>
<organism evidence="2 3">
    <name type="scientific">Paracoccus lutimaris</name>
    <dbReference type="NCBI Taxonomy" id="1490030"/>
    <lineage>
        <taxon>Bacteria</taxon>
        <taxon>Pseudomonadati</taxon>
        <taxon>Pseudomonadota</taxon>
        <taxon>Alphaproteobacteria</taxon>
        <taxon>Rhodobacterales</taxon>
        <taxon>Paracoccaceae</taxon>
        <taxon>Paracoccus</taxon>
    </lineage>
</organism>
<comment type="caution">
    <text evidence="2">The sequence shown here is derived from an EMBL/GenBank/DDBJ whole genome shotgun (WGS) entry which is preliminary data.</text>
</comment>
<evidence type="ECO:0000313" key="2">
    <source>
        <dbReference type="EMBL" id="RCW82448.1"/>
    </source>
</evidence>
<proteinExistence type="predicted"/>
<gene>
    <name evidence="2" type="ORF">DFP89_11245</name>
</gene>
<accession>A0A368YS93</accession>
<feature type="transmembrane region" description="Helical" evidence="1">
    <location>
        <begin position="7"/>
        <end position="26"/>
    </location>
</feature>
<keyword evidence="3" id="KW-1185">Reference proteome</keyword>
<keyword evidence="1" id="KW-1133">Transmembrane helix</keyword>
<dbReference type="AlphaFoldDB" id="A0A368YS93"/>